<gene>
    <name evidence="6" type="ORF">GH714_014619</name>
</gene>
<keyword evidence="7" id="KW-1185">Reference proteome</keyword>
<dbReference type="Pfam" id="PF04434">
    <property type="entry name" value="SWIM"/>
    <property type="match status" value="1"/>
</dbReference>
<keyword evidence="1" id="KW-0479">Metal-binding</keyword>
<evidence type="ECO:0000256" key="3">
    <source>
        <dbReference type="ARBA" id="ARBA00022833"/>
    </source>
</evidence>
<evidence type="ECO:0000313" key="7">
    <source>
        <dbReference type="Proteomes" id="UP000467840"/>
    </source>
</evidence>
<feature type="domain" description="SWIM-type" evidence="5">
    <location>
        <begin position="503"/>
        <end position="543"/>
    </location>
</feature>
<organism evidence="6 7">
    <name type="scientific">Hevea brasiliensis</name>
    <name type="common">Para rubber tree</name>
    <name type="synonym">Siphonia brasiliensis</name>
    <dbReference type="NCBI Taxonomy" id="3981"/>
    <lineage>
        <taxon>Eukaryota</taxon>
        <taxon>Viridiplantae</taxon>
        <taxon>Streptophyta</taxon>
        <taxon>Embryophyta</taxon>
        <taxon>Tracheophyta</taxon>
        <taxon>Spermatophyta</taxon>
        <taxon>Magnoliopsida</taxon>
        <taxon>eudicotyledons</taxon>
        <taxon>Gunneridae</taxon>
        <taxon>Pentapetalae</taxon>
        <taxon>rosids</taxon>
        <taxon>fabids</taxon>
        <taxon>Malpighiales</taxon>
        <taxon>Euphorbiaceae</taxon>
        <taxon>Crotonoideae</taxon>
        <taxon>Micrandreae</taxon>
        <taxon>Hevea</taxon>
    </lineage>
</organism>
<name>A0A6A6MBD5_HEVBR</name>
<proteinExistence type="predicted"/>
<evidence type="ECO:0000259" key="5">
    <source>
        <dbReference type="PROSITE" id="PS50966"/>
    </source>
</evidence>
<sequence length="548" mass="61174">MPRKKLILICQSGGEFVTRDDECLSYTGGEAHALDINHETMFDGIKLKMAKICNLEYKSVSVKYFLLGNRQALFTLANDKDLKRMYDFHGDSITADVFVLGREGFNHEDLPMHASRPCGTKLAETVLATMASQDAAGTPSVAPAGDATAYSSVILDMSATPADNVKKRRRTASWKVGAGGLAIVAVADNIEETRKNVPWQDISHYPSGGINSNDVSLEKMVASWKDGIIGVGQEFKNVVEFRDALQKYAIAHRFVYRLKKNDTSRASGVCVAEGCSWSIHASWVPSAGVFRIKKMNKAHACGGESWKAAHPAKTTELDGDNGAFPVAFAIVDIENENDWHWFLEQLRFAISTSQSITFVSDKEKGLMESVLEIFENAYHGYSIYLLLDNLRRNLRGPFIGDGRAALPAIFLAAAHTVRLDSFRMLTEQIKHMIGLCRLSQNIGQMHYSRVEVLRCKMMESMHKREMDSNGWTTKLTPSKEKKLQEETLKARPFKLLFSSDTLFEVRDDSINVVDIVKRDCTCLEWKMTGLPCSHATAVFNRIGRSVYD</sequence>
<keyword evidence="3" id="KW-0862">Zinc</keyword>
<evidence type="ECO:0000256" key="2">
    <source>
        <dbReference type="ARBA" id="ARBA00022771"/>
    </source>
</evidence>
<dbReference type="EMBL" id="JAAGAX010000006">
    <property type="protein sequence ID" value="KAF2310574.1"/>
    <property type="molecule type" value="Genomic_DNA"/>
</dbReference>
<dbReference type="Pfam" id="PF10551">
    <property type="entry name" value="MULE"/>
    <property type="match status" value="1"/>
</dbReference>
<dbReference type="Pfam" id="PF03108">
    <property type="entry name" value="DBD_Tnp_Mut"/>
    <property type="match status" value="1"/>
</dbReference>
<comment type="caution">
    <text evidence="6">The sequence shown here is derived from an EMBL/GenBank/DDBJ whole genome shotgun (WGS) entry which is preliminary data.</text>
</comment>
<keyword evidence="2 4" id="KW-0863">Zinc-finger</keyword>
<dbReference type="InterPro" id="IPR018289">
    <property type="entry name" value="MULE_transposase_dom"/>
</dbReference>
<reference evidence="6 7" key="1">
    <citation type="journal article" date="2020" name="Mol. Plant">
        <title>The Chromosome-Based Rubber Tree Genome Provides New Insights into Spurge Genome Evolution and Rubber Biosynthesis.</title>
        <authorList>
            <person name="Liu J."/>
            <person name="Shi C."/>
            <person name="Shi C.C."/>
            <person name="Li W."/>
            <person name="Zhang Q.J."/>
            <person name="Zhang Y."/>
            <person name="Li K."/>
            <person name="Lu H.F."/>
            <person name="Shi C."/>
            <person name="Zhu S.T."/>
            <person name="Xiao Z.Y."/>
            <person name="Nan H."/>
            <person name="Yue Y."/>
            <person name="Zhu X.G."/>
            <person name="Wu Y."/>
            <person name="Hong X.N."/>
            <person name="Fan G.Y."/>
            <person name="Tong Y."/>
            <person name="Zhang D."/>
            <person name="Mao C.L."/>
            <person name="Liu Y.L."/>
            <person name="Hao S.J."/>
            <person name="Liu W.Q."/>
            <person name="Lv M.Q."/>
            <person name="Zhang H.B."/>
            <person name="Liu Y."/>
            <person name="Hu-Tang G.R."/>
            <person name="Wang J.P."/>
            <person name="Wang J.H."/>
            <person name="Sun Y.H."/>
            <person name="Ni S.B."/>
            <person name="Chen W.B."/>
            <person name="Zhang X.C."/>
            <person name="Jiao Y.N."/>
            <person name="Eichler E.E."/>
            <person name="Li G.H."/>
            <person name="Liu X."/>
            <person name="Gao L.Z."/>
        </authorList>
    </citation>
    <scope>NUCLEOTIDE SEQUENCE [LARGE SCALE GENOMIC DNA]</scope>
    <source>
        <strain evidence="7">cv. GT1</strain>
        <tissue evidence="6">Leaf</tissue>
    </source>
</reference>
<evidence type="ECO:0000313" key="6">
    <source>
        <dbReference type="EMBL" id="KAF2310574.1"/>
    </source>
</evidence>
<accession>A0A6A6MBD5</accession>
<dbReference type="SMART" id="SM00575">
    <property type="entry name" value="ZnF_PMZ"/>
    <property type="match status" value="1"/>
</dbReference>
<dbReference type="AlphaFoldDB" id="A0A6A6MBD5"/>
<dbReference type="InterPro" id="IPR007527">
    <property type="entry name" value="Znf_SWIM"/>
</dbReference>
<dbReference type="PANTHER" id="PTHR31973:SF149">
    <property type="entry name" value="SWIM-TYPE DOMAIN-CONTAINING PROTEIN"/>
    <property type="match status" value="1"/>
</dbReference>
<dbReference type="InterPro" id="IPR004332">
    <property type="entry name" value="Transposase_MuDR"/>
</dbReference>
<protein>
    <recommendedName>
        <fullName evidence="5">SWIM-type domain-containing protein</fullName>
    </recommendedName>
</protein>
<dbReference type="Proteomes" id="UP000467840">
    <property type="component" value="Chromosome 14"/>
</dbReference>
<dbReference type="InterPro" id="IPR006564">
    <property type="entry name" value="Znf_PMZ"/>
</dbReference>
<dbReference type="PROSITE" id="PS50966">
    <property type="entry name" value="ZF_SWIM"/>
    <property type="match status" value="1"/>
</dbReference>
<dbReference type="GO" id="GO:0008270">
    <property type="term" value="F:zinc ion binding"/>
    <property type="evidence" value="ECO:0007669"/>
    <property type="project" value="UniProtKB-KW"/>
</dbReference>
<evidence type="ECO:0000256" key="1">
    <source>
        <dbReference type="ARBA" id="ARBA00022723"/>
    </source>
</evidence>
<dbReference type="SUPFAM" id="SSF54277">
    <property type="entry name" value="CAD &amp; PB1 domains"/>
    <property type="match status" value="1"/>
</dbReference>
<evidence type="ECO:0000256" key="4">
    <source>
        <dbReference type="PROSITE-ProRule" id="PRU00325"/>
    </source>
</evidence>
<dbReference type="PANTHER" id="PTHR31973">
    <property type="entry name" value="POLYPROTEIN, PUTATIVE-RELATED"/>
    <property type="match status" value="1"/>
</dbReference>